<keyword evidence="7" id="KW-1185">Reference proteome</keyword>
<feature type="repeat" description="PPR" evidence="4">
    <location>
        <begin position="367"/>
        <end position="401"/>
    </location>
</feature>
<dbReference type="FunFam" id="1.25.40.10:FF:000031">
    <property type="entry name" value="Pentatricopeptide repeat-containing protein mitochondrial"/>
    <property type="match status" value="1"/>
</dbReference>
<dbReference type="Pfam" id="PF13041">
    <property type="entry name" value="PPR_2"/>
    <property type="match status" value="3"/>
</dbReference>
<dbReference type="PROSITE" id="PS51375">
    <property type="entry name" value="PPR"/>
    <property type="match status" value="5"/>
</dbReference>
<dbReference type="FunFam" id="1.25.40.10:FF:000366">
    <property type="entry name" value="Pentatricopeptide (PPR) repeat-containing protein"/>
    <property type="match status" value="1"/>
</dbReference>
<dbReference type="FunFam" id="1.25.40.10:FF:000344">
    <property type="entry name" value="Pentatricopeptide repeat-containing protein"/>
    <property type="match status" value="1"/>
</dbReference>
<accession>A0A251N2A0</accession>
<dbReference type="InterPro" id="IPR046849">
    <property type="entry name" value="E2_motif"/>
</dbReference>
<dbReference type="Proteomes" id="UP000006882">
    <property type="component" value="Chromosome G8"/>
</dbReference>
<dbReference type="EMBL" id="CM007658">
    <property type="protein sequence ID" value="ONH93475.1"/>
    <property type="molecule type" value="Genomic_DNA"/>
</dbReference>
<evidence type="ECO:0000256" key="1">
    <source>
        <dbReference type="ARBA" id="ARBA00006643"/>
    </source>
</evidence>
<proteinExistence type="inferred from homology"/>
<gene>
    <name evidence="6" type="ORF">PRUPE_8G234400</name>
</gene>
<dbReference type="Pfam" id="PF20430">
    <property type="entry name" value="Eplus_motif"/>
    <property type="match status" value="1"/>
</dbReference>
<dbReference type="InterPro" id="IPR046960">
    <property type="entry name" value="PPR_At4g14850-like_plant"/>
</dbReference>
<dbReference type="InterPro" id="IPR002885">
    <property type="entry name" value="PPR_rpt"/>
</dbReference>
<dbReference type="STRING" id="3760.A0A251N2A0"/>
<dbReference type="Gramene" id="ONH93475">
    <property type="protein sequence ID" value="ONH93475"/>
    <property type="gene ID" value="PRUPE_8G234400"/>
</dbReference>
<dbReference type="InterPro" id="IPR032867">
    <property type="entry name" value="DYW_dom"/>
</dbReference>
<dbReference type="PANTHER" id="PTHR47926:SF377">
    <property type="entry name" value="OS04G0469400 PROTEIN"/>
    <property type="match status" value="1"/>
</dbReference>
<protein>
    <recommendedName>
        <fullName evidence="5">DYW domain-containing protein</fullName>
    </recommendedName>
</protein>
<evidence type="ECO:0000256" key="4">
    <source>
        <dbReference type="PROSITE-ProRule" id="PRU00708"/>
    </source>
</evidence>
<dbReference type="Pfam" id="PF14432">
    <property type="entry name" value="DYW_deaminase"/>
    <property type="match status" value="1"/>
</dbReference>
<dbReference type="GO" id="GO:0008270">
    <property type="term" value="F:zinc ion binding"/>
    <property type="evidence" value="ECO:0007669"/>
    <property type="project" value="InterPro"/>
</dbReference>
<reference evidence="6 7" key="1">
    <citation type="journal article" date="2013" name="Nat. Genet.">
        <title>The high-quality draft genome of peach (Prunus persica) identifies unique patterns of genetic diversity, domestication and genome evolution.</title>
        <authorList>
            <consortium name="International Peach Genome Initiative"/>
            <person name="Verde I."/>
            <person name="Abbott A.G."/>
            <person name="Scalabrin S."/>
            <person name="Jung S."/>
            <person name="Shu S."/>
            <person name="Marroni F."/>
            <person name="Zhebentyayeva T."/>
            <person name="Dettori M.T."/>
            <person name="Grimwood J."/>
            <person name="Cattonaro F."/>
            <person name="Zuccolo A."/>
            <person name="Rossini L."/>
            <person name="Jenkins J."/>
            <person name="Vendramin E."/>
            <person name="Meisel L.A."/>
            <person name="Decroocq V."/>
            <person name="Sosinski B."/>
            <person name="Prochnik S."/>
            <person name="Mitros T."/>
            <person name="Policriti A."/>
            <person name="Cipriani G."/>
            <person name="Dondini L."/>
            <person name="Ficklin S."/>
            <person name="Goodstein D.M."/>
            <person name="Xuan P."/>
            <person name="Del Fabbro C."/>
            <person name="Aramini V."/>
            <person name="Copetti D."/>
            <person name="Gonzalez S."/>
            <person name="Horner D.S."/>
            <person name="Falchi R."/>
            <person name="Lucas S."/>
            <person name="Mica E."/>
            <person name="Maldonado J."/>
            <person name="Lazzari B."/>
            <person name="Bielenberg D."/>
            <person name="Pirona R."/>
            <person name="Miculan M."/>
            <person name="Barakat A."/>
            <person name="Testolin R."/>
            <person name="Stella A."/>
            <person name="Tartarini S."/>
            <person name="Tonutti P."/>
            <person name="Arus P."/>
            <person name="Orellana A."/>
            <person name="Wells C."/>
            <person name="Main D."/>
            <person name="Vizzotto G."/>
            <person name="Silva H."/>
            <person name="Salamini F."/>
            <person name="Schmutz J."/>
            <person name="Morgante M."/>
            <person name="Rokhsar D.S."/>
        </authorList>
    </citation>
    <scope>NUCLEOTIDE SEQUENCE [LARGE SCALE GENOMIC DNA]</scope>
    <source>
        <strain evidence="7">cv. Nemared</strain>
    </source>
</reference>
<dbReference type="OrthoDB" id="1846880at2759"/>
<name>A0A251N2A0_PRUPE</name>
<feature type="repeat" description="PPR" evidence="4">
    <location>
        <begin position="164"/>
        <end position="198"/>
    </location>
</feature>
<dbReference type="eggNOG" id="KOG4197">
    <property type="taxonomic scope" value="Eukaryota"/>
</dbReference>
<dbReference type="Pfam" id="PF01535">
    <property type="entry name" value="PPR"/>
    <property type="match status" value="5"/>
</dbReference>
<dbReference type="GO" id="GO:0009451">
    <property type="term" value="P:RNA modification"/>
    <property type="evidence" value="ECO:0000318"/>
    <property type="project" value="GO_Central"/>
</dbReference>
<dbReference type="Gene3D" id="1.25.40.10">
    <property type="entry name" value="Tetratricopeptide repeat domain"/>
    <property type="match status" value="6"/>
</dbReference>
<feature type="repeat" description="PPR" evidence="4">
    <location>
        <begin position="568"/>
        <end position="602"/>
    </location>
</feature>
<keyword evidence="2" id="KW-0677">Repeat</keyword>
<comment type="similarity">
    <text evidence="1">Belongs to the PPR family. PCMP-H subfamily.</text>
</comment>
<dbReference type="FunFam" id="1.25.40.10:FF:000073">
    <property type="entry name" value="Pentatricopeptide repeat-containing protein chloroplastic"/>
    <property type="match status" value="1"/>
</dbReference>
<feature type="domain" description="DYW" evidence="5">
    <location>
        <begin position="886"/>
        <end position="977"/>
    </location>
</feature>
<dbReference type="NCBIfam" id="TIGR00756">
    <property type="entry name" value="PPR"/>
    <property type="match status" value="5"/>
</dbReference>
<dbReference type="GO" id="GO:0003723">
    <property type="term" value="F:RNA binding"/>
    <property type="evidence" value="ECO:0000318"/>
    <property type="project" value="GO_Central"/>
</dbReference>
<dbReference type="FunFam" id="1.25.40.10:FF:000361">
    <property type="entry name" value="Pentatricopeptide repeat-containing protein chloroplastic"/>
    <property type="match status" value="1"/>
</dbReference>
<dbReference type="SMR" id="A0A251N2A0"/>
<organism evidence="6 7">
    <name type="scientific">Prunus persica</name>
    <name type="common">Peach</name>
    <name type="synonym">Amygdalus persica</name>
    <dbReference type="NCBI Taxonomy" id="3760"/>
    <lineage>
        <taxon>Eukaryota</taxon>
        <taxon>Viridiplantae</taxon>
        <taxon>Streptophyta</taxon>
        <taxon>Embryophyta</taxon>
        <taxon>Tracheophyta</taxon>
        <taxon>Spermatophyta</taxon>
        <taxon>Magnoliopsida</taxon>
        <taxon>eudicotyledons</taxon>
        <taxon>Gunneridae</taxon>
        <taxon>Pentapetalae</taxon>
        <taxon>rosids</taxon>
        <taxon>fabids</taxon>
        <taxon>Rosales</taxon>
        <taxon>Rosaceae</taxon>
        <taxon>Amygdaloideae</taxon>
        <taxon>Amygdaleae</taxon>
        <taxon>Prunus</taxon>
    </lineage>
</organism>
<evidence type="ECO:0000313" key="6">
    <source>
        <dbReference type="EMBL" id="ONH93475.1"/>
    </source>
</evidence>
<evidence type="ECO:0000313" key="7">
    <source>
        <dbReference type="Proteomes" id="UP000006882"/>
    </source>
</evidence>
<evidence type="ECO:0000259" key="5">
    <source>
        <dbReference type="Pfam" id="PF14432"/>
    </source>
</evidence>
<comment type="similarity">
    <text evidence="3">Belongs to the PPR family. PCMP-E subfamily.</text>
</comment>
<evidence type="ECO:0000256" key="3">
    <source>
        <dbReference type="ARBA" id="ARBA00061659"/>
    </source>
</evidence>
<dbReference type="Pfam" id="PF20431">
    <property type="entry name" value="E_motif"/>
    <property type="match status" value="1"/>
</dbReference>
<feature type="repeat" description="PPR" evidence="4">
    <location>
        <begin position="669"/>
        <end position="703"/>
    </location>
</feature>
<sequence length="977" mass="109087">MCLQYCPAQRLRFPCTSSVMAASAQHCYFTSSAVQVHPVPMLKKAQATRALQFFKVSQNPIKLPSLKEVCDQGSLKEAFQSLGSLLKLQNSSLKLSLDGAYSPVLELCANKKALSEGQQVHAHMIKSCDLYDSVFLSTKLVFMYGKCCSLLNAEKVFGRMCHRTIFTWNAMIGAYASNGKPLKALELYRDMRVLEVPLDSCTFPCILKACVALNNVCSGTEIHGVAIKYGYNKVTFVDNSLASMYASCNDLDGARKLFDGMKEKEDIVSWNSIISAYSANGQSVEALELFREMQRMCLTPNTYTFVAALQACEDSFSDKLGMEIHAAVMKSGHCLDIYVANSLLAMYLRCGKTDEAAIIFNDLDAKDIVSWNTMLSGFAQNGLYNETLQLFYDMQSTDEKPDLVSLINILAASGRLGYLLSGMEVHAYAIKNGFDSDLQLGNTLIDMYARCGCVNFMGHAFEKMPNIDFISWTTIIAGYAQNNCHTRALELCRKVQAVGLDVDAMMVESILLACGALKCVSLVKEIHGYTMRRGLFDLVLQNAVVNVYGECGYIEYANRMFELIESKDVVSWTSMISCNVHSGLANEALELCHLMKETNVEPDSIALVSILSAVAGLSALKKGKEIHGFLLRKGFILEGSLGSSLVDMYARSGTLENAYKVYNCIRNKSLILWTTMINAYGMHGNGKAAIDLFKKMEGERIVPDHITFLALLYGCSHSGLIDEGKRIYEIMRSEYQLLPWAEHSACMVDLLSRANRLEEAYHFVNGMQSEPTAEVWCALLGACRVHSNKELGEIAAKKILELGTENPGNYVLVSNMFAASRRWKDVEEVRMRMKGIGLKKNPGCSWIEIGNKVHIFTARDKSHPQSNEIYQKLAQMTEKLEREVDYVAQTKYVLHNVEEEEKVQMLYGHSERLAIAYGLLKPPEGTPIRITKNLRVCGDCHHFIKLVSKVFRQVLVVRDANRFHHFEDGICSCGDFW</sequence>
<dbReference type="AlphaFoldDB" id="A0A251N2A0"/>
<dbReference type="InterPro" id="IPR011990">
    <property type="entry name" value="TPR-like_helical_dom_sf"/>
</dbReference>
<dbReference type="PANTHER" id="PTHR47926">
    <property type="entry name" value="PENTATRICOPEPTIDE REPEAT-CONTAINING PROTEIN"/>
    <property type="match status" value="1"/>
</dbReference>
<feature type="repeat" description="PPR" evidence="4">
    <location>
        <begin position="266"/>
        <end position="300"/>
    </location>
</feature>
<dbReference type="InterPro" id="IPR046848">
    <property type="entry name" value="E_motif"/>
</dbReference>
<evidence type="ECO:0000256" key="2">
    <source>
        <dbReference type="ARBA" id="ARBA00022737"/>
    </source>
</evidence>